<reference evidence="2 3" key="1">
    <citation type="submission" date="2006-03" db="EMBL/GenBank/DDBJ databases">
        <title>Complete sequence of chromosome of Nitrobacter hamburgensis X14.</title>
        <authorList>
            <consortium name="US DOE Joint Genome Institute"/>
            <person name="Copeland A."/>
            <person name="Lucas S."/>
            <person name="Lapidus A."/>
            <person name="Barry K."/>
            <person name="Detter J.C."/>
            <person name="Glavina del Rio T."/>
            <person name="Hammon N."/>
            <person name="Israni S."/>
            <person name="Dalin E."/>
            <person name="Tice H."/>
            <person name="Pitluck S."/>
            <person name="Chain P."/>
            <person name="Malfatti S."/>
            <person name="Shin M."/>
            <person name="Vergez L."/>
            <person name="Schmutz J."/>
            <person name="Larimer F."/>
            <person name="Land M."/>
            <person name="Hauser L."/>
            <person name="Kyrpides N."/>
            <person name="Ivanova N."/>
            <person name="Ward B."/>
            <person name="Arp D."/>
            <person name="Klotz M."/>
            <person name="Stein L."/>
            <person name="O'Mullan G."/>
            <person name="Starkenburg S."/>
            <person name="Sayavedra L."/>
            <person name="Poret-Peterson A.T."/>
            <person name="Gentry M.E."/>
            <person name="Bruce D."/>
            <person name="Richardson P."/>
        </authorList>
    </citation>
    <scope>NUCLEOTIDE SEQUENCE [LARGE SCALE GENOMIC DNA]</scope>
    <source>
        <strain evidence="3">DSM 10229 / NCIMB 13809 / X14</strain>
    </source>
</reference>
<protein>
    <submittedName>
        <fullName evidence="2">Transposase IS3/IS911</fullName>
    </submittedName>
</protein>
<dbReference type="GO" id="GO:0004803">
    <property type="term" value="F:transposase activity"/>
    <property type="evidence" value="ECO:0007669"/>
    <property type="project" value="InterPro"/>
</dbReference>
<dbReference type="InterPro" id="IPR036388">
    <property type="entry name" value="WH-like_DNA-bd_sf"/>
</dbReference>
<dbReference type="GO" id="GO:0006313">
    <property type="term" value="P:DNA transposition"/>
    <property type="evidence" value="ECO:0007669"/>
    <property type="project" value="InterPro"/>
</dbReference>
<evidence type="ECO:0000313" key="3">
    <source>
        <dbReference type="Proteomes" id="UP000001953"/>
    </source>
</evidence>
<dbReference type="Proteomes" id="UP000001953">
    <property type="component" value="Chromosome"/>
</dbReference>
<dbReference type="EMBL" id="CP000319">
    <property type="protein sequence ID" value="ABE61724.1"/>
    <property type="molecule type" value="Genomic_DNA"/>
</dbReference>
<dbReference type="SUPFAM" id="SSF46689">
    <property type="entry name" value="Homeodomain-like"/>
    <property type="match status" value="1"/>
</dbReference>
<dbReference type="InterPro" id="IPR002514">
    <property type="entry name" value="Transposase_8"/>
</dbReference>
<dbReference type="eggNOG" id="COG2963">
    <property type="taxonomic scope" value="Bacteria"/>
</dbReference>
<dbReference type="InterPro" id="IPR009057">
    <property type="entry name" value="Homeodomain-like_sf"/>
</dbReference>
<dbReference type="Gene3D" id="1.10.10.10">
    <property type="entry name" value="Winged helix-like DNA-binding domain superfamily/Winged helix DNA-binding domain"/>
    <property type="match status" value="1"/>
</dbReference>
<evidence type="ECO:0000256" key="1">
    <source>
        <dbReference type="SAM" id="MobiDB-lite"/>
    </source>
</evidence>
<proteinExistence type="predicted"/>
<dbReference type="AlphaFoldDB" id="Q1QPX3"/>
<evidence type="ECO:0000313" key="2">
    <source>
        <dbReference type="EMBL" id="ABE61724.1"/>
    </source>
</evidence>
<gene>
    <name evidence="2" type="ordered locus">Nham_0856</name>
</gene>
<dbReference type="KEGG" id="nha:Nham_0856"/>
<sequence>MGRTGWFSAIDRVAGLSEDEGPWQSHRTHSVEFKRQVSQEYLGGETLHALSKRYDVSRNLIRIWVEKYQAGALDEDAAAADLLQAYEARVAALERLVGKQALELEFLKGALHTRPRPRSGATSAITGPVVSSLPKDAG</sequence>
<dbReference type="Pfam" id="PF01527">
    <property type="entry name" value="HTH_Tnp_1"/>
    <property type="match status" value="1"/>
</dbReference>
<feature type="region of interest" description="Disordered" evidence="1">
    <location>
        <begin position="113"/>
        <end position="138"/>
    </location>
</feature>
<dbReference type="HOGENOM" id="CLU_166774_0_0_5"/>
<organism evidence="2 3">
    <name type="scientific">Nitrobacter hamburgensis (strain DSM 10229 / NCIMB 13809 / X14)</name>
    <dbReference type="NCBI Taxonomy" id="323097"/>
    <lineage>
        <taxon>Bacteria</taxon>
        <taxon>Pseudomonadati</taxon>
        <taxon>Pseudomonadota</taxon>
        <taxon>Alphaproteobacteria</taxon>
        <taxon>Hyphomicrobiales</taxon>
        <taxon>Nitrobacteraceae</taxon>
        <taxon>Nitrobacter</taxon>
    </lineage>
</organism>
<dbReference type="GO" id="GO:0003677">
    <property type="term" value="F:DNA binding"/>
    <property type="evidence" value="ECO:0007669"/>
    <property type="project" value="InterPro"/>
</dbReference>
<accession>Q1QPX3</accession>
<name>Q1QPX3_NITHX</name>
<keyword evidence="3" id="KW-1185">Reference proteome</keyword>